<evidence type="ECO:0008006" key="4">
    <source>
        <dbReference type="Google" id="ProtNLM"/>
    </source>
</evidence>
<keyword evidence="1" id="KW-1133">Transmembrane helix</keyword>
<feature type="transmembrane region" description="Helical" evidence="1">
    <location>
        <begin position="24"/>
        <end position="50"/>
    </location>
</feature>
<dbReference type="Proteomes" id="UP001189756">
    <property type="component" value="Unassembled WGS sequence"/>
</dbReference>
<gene>
    <name evidence="2" type="ORF">R77560_01990</name>
</gene>
<keyword evidence="1" id="KW-0472">Membrane</keyword>
<proteinExistence type="predicted"/>
<name>A0AAD2BTY8_9RALS</name>
<dbReference type="RefSeq" id="WP_012436188.1">
    <property type="nucleotide sequence ID" value="NZ_CATZAZ010000003.1"/>
</dbReference>
<keyword evidence="1" id="KW-0812">Transmembrane</keyword>
<protein>
    <recommendedName>
        <fullName evidence="4">Transmembrane protein</fullName>
    </recommendedName>
</protein>
<evidence type="ECO:0000313" key="2">
    <source>
        <dbReference type="EMBL" id="CAJ0790298.1"/>
    </source>
</evidence>
<organism evidence="2 3">
    <name type="scientific">Ralstonia thomasii</name>
    <dbReference type="NCBI Taxonomy" id="3058596"/>
    <lineage>
        <taxon>Bacteria</taxon>
        <taxon>Pseudomonadati</taxon>
        <taxon>Pseudomonadota</taxon>
        <taxon>Betaproteobacteria</taxon>
        <taxon>Burkholderiales</taxon>
        <taxon>Burkholderiaceae</taxon>
        <taxon>Ralstonia</taxon>
    </lineage>
</organism>
<evidence type="ECO:0000256" key="1">
    <source>
        <dbReference type="SAM" id="Phobius"/>
    </source>
</evidence>
<accession>A0AAD2BTY8</accession>
<sequence>MGSLSSACERDFSFVEVLVTLLKAMALIGIGLAVFLVMGVALICFARLITGWADRWMEGRE</sequence>
<dbReference type="EMBL" id="CATZAZ010000003">
    <property type="protein sequence ID" value="CAJ0790298.1"/>
    <property type="molecule type" value="Genomic_DNA"/>
</dbReference>
<comment type="caution">
    <text evidence="2">The sequence shown here is derived from an EMBL/GenBank/DDBJ whole genome shotgun (WGS) entry which is preliminary data.</text>
</comment>
<reference evidence="2" key="1">
    <citation type="submission" date="2023-07" db="EMBL/GenBank/DDBJ databases">
        <authorList>
            <person name="Peeters C."/>
        </authorList>
    </citation>
    <scope>NUCLEOTIDE SEQUENCE</scope>
    <source>
        <strain evidence="2">R-77560</strain>
    </source>
</reference>
<dbReference type="AlphaFoldDB" id="A0AAD2BTY8"/>
<evidence type="ECO:0000313" key="3">
    <source>
        <dbReference type="Proteomes" id="UP001189756"/>
    </source>
</evidence>